<evidence type="ECO:0000313" key="2">
    <source>
        <dbReference type="Proteomes" id="UP001056120"/>
    </source>
</evidence>
<protein>
    <submittedName>
        <fullName evidence="1">Uncharacterized protein</fullName>
    </submittedName>
</protein>
<dbReference type="Proteomes" id="UP001056120">
    <property type="component" value="Linkage Group LG02"/>
</dbReference>
<accession>A0ACB9JYP7</accession>
<comment type="caution">
    <text evidence="1">The sequence shown here is derived from an EMBL/GenBank/DDBJ whole genome shotgun (WGS) entry which is preliminary data.</text>
</comment>
<keyword evidence="2" id="KW-1185">Reference proteome</keyword>
<reference evidence="2" key="1">
    <citation type="journal article" date="2022" name="Mol. Ecol. Resour.">
        <title>The genomes of chicory, endive, great burdock and yacon provide insights into Asteraceae palaeo-polyploidization history and plant inulin production.</title>
        <authorList>
            <person name="Fan W."/>
            <person name="Wang S."/>
            <person name="Wang H."/>
            <person name="Wang A."/>
            <person name="Jiang F."/>
            <person name="Liu H."/>
            <person name="Zhao H."/>
            <person name="Xu D."/>
            <person name="Zhang Y."/>
        </authorList>
    </citation>
    <scope>NUCLEOTIDE SEQUENCE [LARGE SCALE GENOMIC DNA]</scope>
    <source>
        <strain evidence="2">cv. Yunnan</strain>
    </source>
</reference>
<evidence type="ECO:0000313" key="1">
    <source>
        <dbReference type="EMBL" id="KAI3825080.1"/>
    </source>
</evidence>
<sequence length="261" mass="29781">MEKVSNIRGPENNRLKIMLQDQSGSFIEATLWEQIAFSFDREAALLKPQPMIIALTSMKVTDYRGLLQLGSTNATTVTVNPNIEELDDIIDRFDILNGHSSTYPTTSTSAISEEVDTNRLTLEELLQKTSDNNVKNKFTCLASIKEIETSQTWFYQSCTECKMRVIPKEERFACPDHGEIKSPRYMCCVNATITDETTSIPVVLFNDVMRIILGIDVTIWLKKKISQTQISYQHHCVLYKDDKKYSNFNCEDKTIKTLSPL</sequence>
<reference evidence="1 2" key="2">
    <citation type="journal article" date="2022" name="Mol. Ecol. Resour.">
        <title>The genomes of chicory, endive, great burdock and yacon provide insights into Asteraceae paleo-polyploidization history and plant inulin production.</title>
        <authorList>
            <person name="Fan W."/>
            <person name="Wang S."/>
            <person name="Wang H."/>
            <person name="Wang A."/>
            <person name="Jiang F."/>
            <person name="Liu H."/>
            <person name="Zhao H."/>
            <person name="Xu D."/>
            <person name="Zhang Y."/>
        </authorList>
    </citation>
    <scope>NUCLEOTIDE SEQUENCE [LARGE SCALE GENOMIC DNA]</scope>
    <source>
        <strain evidence="2">cv. Yunnan</strain>
        <tissue evidence="1">Leaves</tissue>
    </source>
</reference>
<dbReference type="EMBL" id="CM042019">
    <property type="protein sequence ID" value="KAI3825080.1"/>
    <property type="molecule type" value="Genomic_DNA"/>
</dbReference>
<gene>
    <name evidence="1" type="ORF">L1987_06556</name>
</gene>
<proteinExistence type="predicted"/>
<name>A0ACB9JYP7_9ASTR</name>
<organism evidence="1 2">
    <name type="scientific">Smallanthus sonchifolius</name>
    <dbReference type="NCBI Taxonomy" id="185202"/>
    <lineage>
        <taxon>Eukaryota</taxon>
        <taxon>Viridiplantae</taxon>
        <taxon>Streptophyta</taxon>
        <taxon>Embryophyta</taxon>
        <taxon>Tracheophyta</taxon>
        <taxon>Spermatophyta</taxon>
        <taxon>Magnoliopsida</taxon>
        <taxon>eudicotyledons</taxon>
        <taxon>Gunneridae</taxon>
        <taxon>Pentapetalae</taxon>
        <taxon>asterids</taxon>
        <taxon>campanulids</taxon>
        <taxon>Asterales</taxon>
        <taxon>Asteraceae</taxon>
        <taxon>Asteroideae</taxon>
        <taxon>Heliantheae alliance</taxon>
        <taxon>Millerieae</taxon>
        <taxon>Smallanthus</taxon>
    </lineage>
</organism>